<organism evidence="2 3">
    <name type="scientific">Saliphagus infecundisoli</name>
    <dbReference type="NCBI Taxonomy" id="1849069"/>
    <lineage>
        <taxon>Archaea</taxon>
        <taxon>Methanobacteriati</taxon>
        <taxon>Methanobacteriota</taxon>
        <taxon>Stenosarchaea group</taxon>
        <taxon>Halobacteria</taxon>
        <taxon>Halobacteriales</taxon>
        <taxon>Natrialbaceae</taxon>
        <taxon>Saliphagus</taxon>
    </lineage>
</organism>
<accession>A0ABD5QJI7</accession>
<dbReference type="RefSeq" id="WP_224827668.1">
    <property type="nucleotide sequence ID" value="NZ_JAIVEF010000002.1"/>
</dbReference>
<evidence type="ECO:0000313" key="3">
    <source>
        <dbReference type="Proteomes" id="UP001595925"/>
    </source>
</evidence>
<dbReference type="Pfam" id="PF24035">
    <property type="entry name" value="DUF7344"/>
    <property type="match status" value="1"/>
</dbReference>
<reference evidence="2 3" key="1">
    <citation type="journal article" date="2019" name="Int. J. Syst. Evol. Microbiol.">
        <title>The Global Catalogue of Microorganisms (GCM) 10K type strain sequencing project: providing services to taxonomists for standard genome sequencing and annotation.</title>
        <authorList>
            <consortium name="The Broad Institute Genomics Platform"/>
            <consortium name="The Broad Institute Genome Sequencing Center for Infectious Disease"/>
            <person name="Wu L."/>
            <person name="Ma J."/>
        </authorList>
    </citation>
    <scope>NUCLEOTIDE SEQUENCE [LARGE SCALE GENOMIC DNA]</scope>
    <source>
        <strain evidence="2 3">CGMCC 1.15824</strain>
    </source>
</reference>
<name>A0ABD5QJI7_9EURY</name>
<proteinExistence type="predicted"/>
<keyword evidence="3" id="KW-1185">Reference proteome</keyword>
<protein>
    <recommendedName>
        <fullName evidence="1">DUF7344 domain-containing protein</fullName>
    </recommendedName>
</protein>
<dbReference type="EMBL" id="JBHSJG010000056">
    <property type="protein sequence ID" value="MFC4989976.1"/>
    <property type="molecule type" value="Genomic_DNA"/>
</dbReference>
<comment type="caution">
    <text evidence="2">The sequence shown here is derived from an EMBL/GenBank/DDBJ whole genome shotgun (WGS) entry which is preliminary data.</text>
</comment>
<dbReference type="Proteomes" id="UP001595925">
    <property type="component" value="Unassembled WGS sequence"/>
</dbReference>
<dbReference type="InterPro" id="IPR055768">
    <property type="entry name" value="DUF7344"/>
</dbReference>
<dbReference type="Gene3D" id="1.10.10.10">
    <property type="entry name" value="Winged helix-like DNA-binding domain superfamily/Winged helix DNA-binding domain"/>
    <property type="match status" value="1"/>
</dbReference>
<feature type="domain" description="DUF7344" evidence="1">
    <location>
        <begin position="28"/>
        <end position="99"/>
    </location>
</feature>
<gene>
    <name evidence="2" type="ORF">ACFPFO_19855</name>
</gene>
<evidence type="ECO:0000259" key="1">
    <source>
        <dbReference type="Pfam" id="PF24035"/>
    </source>
</evidence>
<dbReference type="AlphaFoldDB" id="A0ABD5QJI7"/>
<sequence length="114" mass="11927">MTVSSDDGGTVDLDAQRADGLSVPPALFDTLSAPARRHAMAALSETPGPIGVSDLTGRVADRLERETGHRALEIEVRHVHLPALSDAGLVKWHQAEDVVDSTARGASLVAPDGQ</sequence>
<dbReference type="InterPro" id="IPR036388">
    <property type="entry name" value="WH-like_DNA-bd_sf"/>
</dbReference>
<evidence type="ECO:0000313" key="2">
    <source>
        <dbReference type="EMBL" id="MFC4989976.1"/>
    </source>
</evidence>